<keyword evidence="8" id="KW-1185">Reference proteome</keyword>
<evidence type="ECO:0000256" key="5">
    <source>
        <dbReference type="ARBA" id="ARBA00023136"/>
    </source>
</evidence>
<feature type="transmembrane region" description="Helical" evidence="6">
    <location>
        <begin position="115"/>
        <end position="137"/>
    </location>
</feature>
<feature type="transmembrane region" description="Helical" evidence="6">
    <location>
        <begin position="90"/>
        <end position="108"/>
    </location>
</feature>
<feature type="transmembrane region" description="Helical" evidence="6">
    <location>
        <begin position="276"/>
        <end position="295"/>
    </location>
</feature>
<name>A0ABU1CA18_9GAMM</name>
<feature type="transmembrane region" description="Helical" evidence="6">
    <location>
        <begin position="301"/>
        <end position="320"/>
    </location>
</feature>
<proteinExistence type="inferred from homology"/>
<evidence type="ECO:0000256" key="3">
    <source>
        <dbReference type="ARBA" id="ARBA00022692"/>
    </source>
</evidence>
<sequence>MDAVLALLEVPLLGHEAWLWLLFLAIVVALLVFDLGVLNRDDHEIQVRESLWLSAGYIVVALVFGAWVWWQLGATAGIHYYTGFLIEKSLALDNIFVIVLIFGYLAVPRLYQHRVLFWGILGVLVLRAIMIGLGATLVSQFGWILYLFGAFLIATGLKMLWMIDHTPDIGSNPLLRLMRRHLRITDTLHGNAFWVKRPVGGAPGAKAVWWTTPLLLALVLVEITDLIFAVDSVPAIFAITTDPFIVYTSNIFAILGLRALYFALAAVIHRFRYLKYALAAILVFIGAKIFYNQIVGKVDPWISLAVTFGLIAAGVGYSLYRTARDGKANTTAPGDATIGAGRQDY</sequence>
<comment type="caution">
    <text evidence="7">The sequence shown here is derived from an EMBL/GenBank/DDBJ whole genome shotgun (WGS) entry which is preliminary data.</text>
</comment>
<evidence type="ECO:0000256" key="6">
    <source>
        <dbReference type="SAM" id="Phobius"/>
    </source>
</evidence>
<evidence type="ECO:0000256" key="4">
    <source>
        <dbReference type="ARBA" id="ARBA00022989"/>
    </source>
</evidence>
<dbReference type="RefSeq" id="WP_309261203.1">
    <property type="nucleotide sequence ID" value="NZ_JARUHG010000001.1"/>
</dbReference>
<dbReference type="PANTHER" id="PTHR30238">
    <property type="entry name" value="MEMBRANE BOUND PREDICTED REDOX MODULATOR"/>
    <property type="match status" value="1"/>
</dbReference>
<dbReference type="Pfam" id="PF03741">
    <property type="entry name" value="TerC"/>
    <property type="match status" value="1"/>
</dbReference>
<evidence type="ECO:0000256" key="2">
    <source>
        <dbReference type="ARBA" id="ARBA00007511"/>
    </source>
</evidence>
<keyword evidence="3 6" id="KW-0812">Transmembrane</keyword>
<protein>
    <submittedName>
        <fullName evidence="7">TerC family protein</fullName>
    </submittedName>
</protein>
<dbReference type="PANTHER" id="PTHR30238:SF0">
    <property type="entry name" value="THYLAKOID MEMBRANE PROTEIN TERC, CHLOROPLASTIC"/>
    <property type="match status" value="1"/>
</dbReference>
<keyword evidence="5 6" id="KW-0472">Membrane</keyword>
<feature type="transmembrane region" description="Helical" evidence="6">
    <location>
        <begin position="143"/>
        <end position="161"/>
    </location>
</feature>
<feature type="transmembrane region" description="Helical" evidence="6">
    <location>
        <begin position="50"/>
        <end position="70"/>
    </location>
</feature>
<dbReference type="EMBL" id="JARUHG010000001">
    <property type="protein sequence ID" value="MDR0182041.1"/>
    <property type="molecule type" value="Genomic_DNA"/>
</dbReference>
<reference evidence="7 8" key="1">
    <citation type="submission" date="2023-04" db="EMBL/GenBank/DDBJ databases">
        <title>Lysobacter sp. strain UC isolated from soil sample.</title>
        <authorList>
            <person name="Choksket S."/>
            <person name="Harshvardhan F."/>
            <person name="Rana R."/>
            <person name="Patil P.B."/>
            <person name="Korpole S."/>
        </authorList>
    </citation>
    <scope>NUCLEOTIDE SEQUENCE [LARGE SCALE GENOMIC DNA]</scope>
    <source>
        <strain evidence="7 8">UC</strain>
    </source>
</reference>
<gene>
    <name evidence="7" type="ORF">P8609_03535</name>
</gene>
<feature type="transmembrane region" description="Helical" evidence="6">
    <location>
        <begin position="244"/>
        <end position="264"/>
    </location>
</feature>
<dbReference type="InterPro" id="IPR005496">
    <property type="entry name" value="Integral_membrane_TerC"/>
</dbReference>
<keyword evidence="4 6" id="KW-1133">Transmembrane helix</keyword>
<accession>A0ABU1CA18</accession>
<feature type="transmembrane region" description="Helical" evidence="6">
    <location>
        <begin position="214"/>
        <end position="238"/>
    </location>
</feature>
<evidence type="ECO:0000313" key="7">
    <source>
        <dbReference type="EMBL" id="MDR0182041.1"/>
    </source>
</evidence>
<dbReference type="NCBIfam" id="TIGR03718">
    <property type="entry name" value="R_switched_Alx"/>
    <property type="match status" value="1"/>
</dbReference>
<comment type="subcellular location">
    <subcellularLocation>
        <location evidence="1">Membrane</location>
        <topology evidence="1">Multi-pass membrane protein</topology>
    </subcellularLocation>
</comment>
<evidence type="ECO:0000313" key="8">
    <source>
        <dbReference type="Proteomes" id="UP001233535"/>
    </source>
</evidence>
<organism evidence="7 8">
    <name type="scientific">Lysobacter arvi</name>
    <dbReference type="NCBI Taxonomy" id="3038776"/>
    <lineage>
        <taxon>Bacteria</taxon>
        <taxon>Pseudomonadati</taxon>
        <taxon>Pseudomonadota</taxon>
        <taxon>Gammaproteobacteria</taxon>
        <taxon>Lysobacterales</taxon>
        <taxon>Lysobacteraceae</taxon>
        <taxon>Lysobacter</taxon>
    </lineage>
</organism>
<feature type="transmembrane region" description="Helical" evidence="6">
    <location>
        <begin position="17"/>
        <end position="38"/>
    </location>
</feature>
<dbReference type="Proteomes" id="UP001233535">
    <property type="component" value="Unassembled WGS sequence"/>
</dbReference>
<evidence type="ECO:0000256" key="1">
    <source>
        <dbReference type="ARBA" id="ARBA00004141"/>
    </source>
</evidence>
<comment type="similarity">
    <text evidence="2">Belongs to the TerC family.</text>
</comment>
<dbReference type="InterPro" id="IPR022369">
    <property type="entry name" value="Integral_membrane_TerC_rswitch"/>
</dbReference>